<dbReference type="PROSITE" id="PS51471">
    <property type="entry name" value="FE2OG_OXY"/>
    <property type="match status" value="1"/>
</dbReference>
<comment type="cofactor">
    <cofactor evidence="1">
        <name>Fe(2+)</name>
        <dbReference type="ChEBI" id="CHEBI:29033"/>
    </cofactor>
</comment>
<comment type="catalytic activity">
    <reaction evidence="9">
        <text>2-oxoglutarate + O2 + 2 H(+) = ethene + 3 CO2 + H2O</text>
        <dbReference type="Rhea" id="RHEA:31523"/>
        <dbReference type="ChEBI" id="CHEBI:15377"/>
        <dbReference type="ChEBI" id="CHEBI:15378"/>
        <dbReference type="ChEBI" id="CHEBI:15379"/>
        <dbReference type="ChEBI" id="CHEBI:16526"/>
        <dbReference type="ChEBI" id="CHEBI:16810"/>
        <dbReference type="ChEBI" id="CHEBI:18153"/>
        <dbReference type="EC" id="1.13.12.19"/>
    </reaction>
</comment>
<comment type="caution">
    <text evidence="13">The sequence shown here is derived from an EMBL/GenBank/DDBJ whole genome shotgun (WGS) entry which is preliminary data.</text>
</comment>
<dbReference type="InterPro" id="IPR050231">
    <property type="entry name" value="Iron_ascorbate_oxido_reductase"/>
</dbReference>
<evidence type="ECO:0000256" key="11">
    <source>
        <dbReference type="RuleBase" id="RU003682"/>
    </source>
</evidence>
<comment type="catalytic activity">
    <reaction evidence="10">
        <text>L-arginine + 2-oxoglutarate + O2 = guanidine + L-glutamate 5-semialdehyde + succinate + CO2</text>
        <dbReference type="Rhea" id="RHEA:31535"/>
        <dbReference type="ChEBI" id="CHEBI:15379"/>
        <dbReference type="ChEBI" id="CHEBI:16526"/>
        <dbReference type="ChEBI" id="CHEBI:16810"/>
        <dbReference type="ChEBI" id="CHEBI:30031"/>
        <dbReference type="ChEBI" id="CHEBI:30087"/>
        <dbReference type="ChEBI" id="CHEBI:32682"/>
        <dbReference type="ChEBI" id="CHEBI:58066"/>
        <dbReference type="EC" id="1.14.20.7"/>
    </reaction>
</comment>
<comment type="similarity">
    <text evidence="11">Belongs to the iron/ascorbate-dependent oxidoreductase family.</text>
</comment>
<evidence type="ECO:0000256" key="3">
    <source>
        <dbReference type="ARBA" id="ARBA00012293"/>
    </source>
</evidence>
<dbReference type="Gene3D" id="2.60.120.330">
    <property type="entry name" value="B-lactam Antibiotic, Isopenicillin N Synthase, Chain"/>
    <property type="match status" value="1"/>
</dbReference>
<dbReference type="GO" id="GO:0046872">
    <property type="term" value="F:metal ion binding"/>
    <property type="evidence" value="ECO:0007669"/>
    <property type="project" value="UniProtKB-KW"/>
</dbReference>
<dbReference type="Pfam" id="PF14226">
    <property type="entry name" value="DIOX_N"/>
    <property type="match status" value="1"/>
</dbReference>
<evidence type="ECO:0000256" key="5">
    <source>
        <dbReference type="ARBA" id="ARBA00019045"/>
    </source>
</evidence>
<organism evidence="13 14">
    <name type="scientific">Brevundimonas bullata</name>
    <dbReference type="NCBI Taxonomy" id="13160"/>
    <lineage>
        <taxon>Bacteria</taxon>
        <taxon>Pseudomonadati</taxon>
        <taxon>Pseudomonadota</taxon>
        <taxon>Alphaproteobacteria</taxon>
        <taxon>Caulobacterales</taxon>
        <taxon>Caulobacteraceae</taxon>
        <taxon>Brevundimonas</taxon>
    </lineage>
</organism>
<dbReference type="InterPro" id="IPR026992">
    <property type="entry name" value="DIOX_N"/>
</dbReference>
<keyword evidence="13" id="KW-0223">Dioxygenase</keyword>
<dbReference type="Pfam" id="PF03171">
    <property type="entry name" value="2OG-FeII_Oxy"/>
    <property type="match status" value="1"/>
</dbReference>
<evidence type="ECO:0000259" key="12">
    <source>
        <dbReference type="PROSITE" id="PS51471"/>
    </source>
</evidence>
<proteinExistence type="inferred from homology"/>
<evidence type="ECO:0000256" key="2">
    <source>
        <dbReference type="ARBA" id="ARBA00004767"/>
    </source>
</evidence>
<keyword evidence="11" id="KW-0408">Iron</keyword>
<evidence type="ECO:0000313" key="13">
    <source>
        <dbReference type="EMBL" id="MBB4798229.1"/>
    </source>
</evidence>
<evidence type="ECO:0000256" key="8">
    <source>
        <dbReference type="ARBA" id="ARBA00031282"/>
    </source>
</evidence>
<dbReference type="PANTHER" id="PTHR47990">
    <property type="entry name" value="2-OXOGLUTARATE (2OG) AND FE(II)-DEPENDENT OXYGENASE SUPERFAMILY PROTEIN-RELATED"/>
    <property type="match status" value="1"/>
</dbReference>
<feature type="domain" description="Fe2OG dioxygenase" evidence="12">
    <location>
        <begin position="179"/>
        <end position="284"/>
    </location>
</feature>
<accession>A0A7W7N4B9</accession>
<keyword evidence="6" id="KW-0266">Ethylene biosynthesis</keyword>
<evidence type="ECO:0000256" key="9">
    <source>
        <dbReference type="ARBA" id="ARBA00047725"/>
    </source>
</evidence>
<evidence type="ECO:0000256" key="6">
    <source>
        <dbReference type="ARBA" id="ARBA00022666"/>
    </source>
</evidence>
<name>A0A7W7N4B9_9CAUL</name>
<dbReference type="PRINTS" id="PR00682">
    <property type="entry name" value="IPNSYNTHASE"/>
</dbReference>
<evidence type="ECO:0000256" key="1">
    <source>
        <dbReference type="ARBA" id="ARBA00001954"/>
    </source>
</evidence>
<comment type="pathway">
    <text evidence="2">Alkene biosynthesis; ethylene biosynthesis via 2-oxoglutarate.</text>
</comment>
<evidence type="ECO:0000256" key="4">
    <source>
        <dbReference type="ARBA" id="ARBA00012531"/>
    </source>
</evidence>
<dbReference type="InterPro" id="IPR027443">
    <property type="entry name" value="IPNS-like_sf"/>
</dbReference>
<evidence type="ECO:0000313" key="14">
    <source>
        <dbReference type="Proteomes" id="UP000539957"/>
    </source>
</evidence>
<dbReference type="GO" id="GO:0102276">
    <property type="term" value="F:2-oxoglutarate oxygenase/decarboxylase (ethylene-forming) activity"/>
    <property type="evidence" value="ECO:0007669"/>
    <property type="project" value="UniProtKB-EC"/>
</dbReference>
<dbReference type="InterPro" id="IPR044861">
    <property type="entry name" value="IPNS-like_FE2OG_OXY"/>
</dbReference>
<sequence>MSSPLTASSAEDQTKTRAIVPVSMQGYDADFQAFADALGASFARYGFAVISDHGLDQPTIDAALADAKAFFALPEDVKRQYHQPGTGGARGLTPFGVEAAKGAAAVDLKEFWHVGRELPEGHPYRQYMRDNVWPTEIEGFQSHLYGMFDALDQLGRKILKAIARYMKLGDDYFEDKVELGNSVLRMLHYPPVPADAPGVRAGAHEDINVITLLLGAEEAGLQLKDADGEWLDIAPPPGALVVNIGDMLQRLTNHVLPSTTHRVVNPAPERRGFARYSTPFFLHFNPDFPIETLPSTITPENPDRYAGKTILAEDFLMERLKEIRLI</sequence>
<dbReference type="GO" id="GO:0009693">
    <property type="term" value="P:ethylene biosynthetic process"/>
    <property type="evidence" value="ECO:0007669"/>
    <property type="project" value="UniProtKB-KW"/>
</dbReference>
<dbReference type="EC" id="1.13.12.19" evidence="4"/>
<dbReference type="InterPro" id="IPR005123">
    <property type="entry name" value="Oxoglu/Fe-dep_dioxygenase_dom"/>
</dbReference>
<evidence type="ECO:0000256" key="10">
    <source>
        <dbReference type="ARBA" id="ARBA00049359"/>
    </source>
</evidence>
<dbReference type="SUPFAM" id="SSF51197">
    <property type="entry name" value="Clavaminate synthase-like"/>
    <property type="match status" value="1"/>
</dbReference>
<dbReference type="EMBL" id="JACHKY010000003">
    <property type="protein sequence ID" value="MBB4798229.1"/>
    <property type="molecule type" value="Genomic_DNA"/>
</dbReference>
<keyword evidence="11" id="KW-0479">Metal-binding</keyword>
<keyword evidence="11" id="KW-0560">Oxidoreductase</keyword>
<protein>
    <recommendedName>
        <fullName evidence="5">2-oxoglutarate-dependent ethylene/succinate-forming enzyme</fullName>
        <ecNumber evidence="4">1.13.12.19</ecNumber>
        <ecNumber evidence="3">1.14.20.7</ecNumber>
    </recommendedName>
    <alternativeName>
        <fullName evidence="7">2-oxoglutarate dioxygenase (ethylene-forming)</fullName>
    </alternativeName>
    <alternativeName>
        <fullName evidence="8">2-oxoglutarate/L-arginine monooxygenase/decarboxylase (succinate-forming)</fullName>
    </alternativeName>
</protein>
<evidence type="ECO:0000256" key="7">
    <source>
        <dbReference type="ARBA" id="ARBA00031011"/>
    </source>
</evidence>
<reference evidence="13 14" key="1">
    <citation type="submission" date="2020-08" db="EMBL/GenBank/DDBJ databases">
        <title>Functional genomics of gut bacteria from endangered species of beetles.</title>
        <authorList>
            <person name="Carlos-Shanley C."/>
        </authorList>
    </citation>
    <scope>NUCLEOTIDE SEQUENCE [LARGE SCALE GENOMIC DNA]</scope>
    <source>
        <strain evidence="13 14">S00123</strain>
    </source>
</reference>
<dbReference type="EC" id="1.14.20.7" evidence="3"/>
<dbReference type="GO" id="GO:0051213">
    <property type="term" value="F:dioxygenase activity"/>
    <property type="evidence" value="ECO:0007669"/>
    <property type="project" value="UniProtKB-KW"/>
</dbReference>
<dbReference type="AlphaFoldDB" id="A0A7W7N4B9"/>
<keyword evidence="14" id="KW-1185">Reference proteome</keyword>
<dbReference type="Proteomes" id="UP000539957">
    <property type="component" value="Unassembled WGS sequence"/>
</dbReference>
<gene>
    <name evidence="13" type="ORF">HNP32_001973</name>
</gene>